<feature type="transmembrane region" description="Helical" evidence="1">
    <location>
        <begin position="121"/>
        <end position="140"/>
    </location>
</feature>
<name>A0A9X0UBU8_9PROT</name>
<feature type="transmembrane region" description="Helical" evidence="1">
    <location>
        <begin position="207"/>
        <end position="226"/>
    </location>
</feature>
<keyword evidence="3" id="KW-1185">Reference proteome</keyword>
<dbReference type="AlphaFoldDB" id="A0A9X0UBU8"/>
<feature type="transmembrane region" description="Helical" evidence="1">
    <location>
        <begin position="152"/>
        <end position="169"/>
    </location>
</feature>
<feature type="transmembrane region" description="Helical" evidence="1">
    <location>
        <begin position="181"/>
        <end position="201"/>
    </location>
</feature>
<feature type="transmembrane region" description="Helical" evidence="1">
    <location>
        <begin position="238"/>
        <end position="260"/>
    </location>
</feature>
<feature type="transmembrane region" description="Helical" evidence="1">
    <location>
        <begin position="315"/>
        <end position="335"/>
    </location>
</feature>
<evidence type="ECO:0000313" key="2">
    <source>
        <dbReference type="EMBL" id="MBC4013721.1"/>
    </source>
</evidence>
<keyword evidence="1" id="KW-0812">Transmembrane</keyword>
<protein>
    <submittedName>
        <fullName evidence="2">Uncharacterized protein</fullName>
    </submittedName>
</protein>
<organism evidence="2 3">
    <name type="scientific">Siccirubricoccus deserti</name>
    <dbReference type="NCBI Taxonomy" id="2013562"/>
    <lineage>
        <taxon>Bacteria</taxon>
        <taxon>Pseudomonadati</taxon>
        <taxon>Pseudomonadota</taxon>
        <taxon>Alphaproteobacteria</taxon>
        <taxon>Acetobacterales</taxon>
        <taxon>Roseomonadaceae</taxon>
        <taxon>Siccirubricoccus</taxon>
    </lineage>
</organism>
<feature type="transmembrane region" description="Helical" evidence="1">
    <location>
        <begin position="347"/>
        <end position="367"/>
    </location>
</feature>
<feature type="transmembrane region" description="Helical" evidence="1">
    <location>
        <begin position="387"/>
        <end position="409"/>
    </location>
</feature>
<comment type="caution">
    <text evidence="2">The sequence shown here is derived from an EMBL/GenBank/DDBJ whole genome shotgun (WGS) entry which is preliminary data.</text>
</comment>
<accession>A0A9X0UBU8</accession>
<reference evidence="2" key="1">
    <citation type="submission" date="2020-08" db="EMBL/GenBank/DDBJ databases">
        <authorList>
            <person name="Hu Y."/>
            <person name="Nguyen S.V."/>
            <person name="Li F."/>
            <person name="Fanning S."/>
        </authorList>
    </citation>
    <scope>NUCLEOTIDE SEQUENCE</scope>
    <source>
        <strain evidence="2">SYSU D8009</strain>
    </source>
</reference>
<evidence type="ECO:0000313" key="3">
    <source>
        <dbReference type="Proteomes" id="UP000600101"/>
    </source>
</evidence>
<sequence>MTPPLRLPQAAAVGLAGLLTLAVFFRHQLGDGFTLLYGDRHDAVIELSILEHWWNVLRGLESWSRTSYFHPVPATLGYNDGYLLFGLLHAAWRSLGADPFLSGELVNASLRALGFLAMFGLLRRAVGLGWPVALLGAVLFTLSNNLFIRGNHAQLFSVGFVPLLGWLLYRTGVALLEGRRGALLGWGGGFCLMFAACLMTGFYMAWYFAWLGGAVLLAWLAVAGAGRRPVLRALRAQAVPLLGLAALAVMLNIPFLTLYLPKAAETGMHPWPDVLRHAPTLLDVLNVGERSLLWGWLVSGLNDAIRPGFPAWSELMTGFPPLLLGLFAASLVWLARGGRGLDPARLPLLRAVALATLVTWALTLRWGDTTGWSLVYAYVPGARAARVVARYQIFLAVPVVALAMAFLAAQAHRLGRPVLALLALLLVAEQLNRYAPLFLDRPLENARLEAVPPAPADCRSFYVSAARTESRFGEEVANPYNHNTEAMLVAAVRHIPTINGISTFNPPLWPAAIPEDPAYLAEVRAWAEHWGLTGLCALDLRRFTWEGPLR</sequence>
<proteinExistence type="predicted"/>
<gene>
    <name evidence="2" type="ORF">H7965_00170</name>
</gene>
<dbReference type="RefSeq" id="WP_186768501.1">
    <property type="nucleotide sequence ID" value="NZ_JACOMF010000001.1"/>
</dbReference>
<dbReference type="Proteomes" id="UP000600101">
    <property type="component" value="Unassembled WGS sequence"/>
</dbReference>
<feature type="transmembrane region" description="Helical" evidence="1">
    <location>
        <begin position="6"/>
        <end position="25"/>
    </location>
</feature>
<keyword evidence="1" id="KW-0472">Membrane</keyword>
<evidence type="ECO:0000256" key="1">
    <source>
        <dbReference type="SAM" id="Phobius"/>
    </source>
</evidence>
<keyword evidence="1" id="KW-1133">Transmembrane helix</keyword>
<dbReference type="EMBL" id="JACOMF010000001">
    <property type="protein sequence ID" value="MBC4013721.1"/>
    <property type="molecule type" value="Genomic_DNA"/>
</dbReference>